<evidence type="ECO:0000256" key="1">
    <source>
        <dbReference type="PIRSR" id="PIRSR600760-2"/>
    </source>
</evidence>
<dbReference type="OrthoDB" id="9772456at2"/>
<comment type="cofactor">
    <cofactor evidence="1">
        <name>Mg(2+)</name>
        <dbReference type="ChEBI" id="CHEBI:18420"/>
    </cofactor>
</comment>
<keyword evidence="3" id="KW-1185">Reference proteome</keyword>
<feature type="binding site" evidence="1">
    <location>
        <position position="83"/>
    </location>
    <ligand>
        <name>Mg(2+)</name>
        <dbReference type="ChEBI" id="CHEBI:18420"/>
        <label>1</label>
        <note>catalytic</note>
    </ligand>
</feature>
<dbReference type="Gene3D" id="3.30.540.10">
    <property type="entry name" value="Fructose-1,6-Bisphosphatase, subunit A, domain 1"/>
    <property type="match status" value="1"/>
</dbReference>
<feature type="binding site" evidence="1">
    <location>
        <position position="65"/>
    </location>
    <ligand>
        <name>Mg(2+)</name>
        <dbReference type="ChEBI" id="CHEBI:18420"/>
        <label>1</label>
        <note>catalytic</note>
    </ligand>
</feature>
<dbReference type="Pfam" id="PF00459">
    <property type="entry name" value="Inositol_P"/>
    <property type="match status" value="1"/>
</dbReference>
<dbReference type="GO" id="GO:0046872">
    <property type="term" value="F:metal ion binding"/>
    <property type="evidence" value="ECO:0007669"/>
    <property type="project" value="UniProtKB-KW"/>
</dbReference>
<feature type="binding site" evidence="1">
    <location>
        <position position="86"/>
    </location>
    <ligand>
        <name>Mg(2+)</name>
        <dbReference type="ChEBI" id="CHEBI:18420"/>
        <label>1</label>
        <note>catalytic</note>
    </ligand>
</feature>
<feature type="binding site" evidence="1">
    <location>
        <position position="242"/>
    </location>
    <ligand>
        <name>Mg(2+)</name>
        <dbReference type="ChEBI" id="CHEBI:18420"/>
        <label>1</label>
        <note>catalytic</note>
    </ligand>
</feature>
<dbReference type="PANTHER" id="PTHR20854">
    <property type="entry name" value="INOSITOL MONOPHOSPHATASE"/>
    <property type="match status" value="1"/>
</dbReference>
<dbReference type="EMBL" id="QRCT01000045">
    <property type="protein sequence ID" value="RDU22825.1"/>
    <property type="molecule type" value="Genomic_DNA"/>
</dbReference>
<evidence type="ECO:0000313" key="3">
    <source>
        <dbReference type="Proteomes" id="UP000255036"/>
    </source>
</evidence>
<sequence length="311" mass="34576">MREYIFNLSNEVIGKVKENFDVLKSKDNMGISSGGDTQFDIDEVAEEAVMKYFEEHTLSVAYYSEDRGLVKFGDSPKYVFVIDPIDGTRSAAAGLESCCFSVAVAAYKEDATIDDVEYALLYEFKSDTYFYADCFNKSVSTNCGSIVPSPKETIDRLFWSMEFNGHPSRLITYCLGDLIDATANKGGIFIFNSSTYSISRILTGQLEAYVDIGNRLVRDVPELVAYFRKVGNGKLLHLFPYDIAAAVFIAKKAGIIVTDAYGNDLGCTKLLDIKEGNLQSCIAASNKKIHEKIMDSIKWVNHISEVEKVLS</sequence>
<reference evidence="2 3" key="1">
    <citation type="submission" date="2018-07" db="EMBL/GenBank/DDBJ databases">
        <title>Anaerosacharophilus polymeroproducens gen. nov. sp. nov., an anaerobic bacterium isolated from salt field.</title>
        <authorList>
            <person name="Kim W."/>
            <person name="Yang S.-H."/>
            <person name="Oh J."/>
            <person name="Lee J.-H."/>
            <person name="Kwon K.K."/>
        </authorList>
    </citation>
    <scope>NUCLEOTIDE SEQUENCE [LARGE SCALE GENOMIC DNA]</scope>
    <source>
        <strain evidence="2 3">MCWD5</strain>
    </source>
</reference>
<dbReference type="PANTHER" id="PTHR20854:SF4">
    <property type="entry name" value="INOSITOL-1-MONOPHOSPHATASE-RELATED"/>
    <property type="match status" value="1"/>
</dbReference>
<proteinExistence type="predicted"/>
<dbReference type="GO" id="GO:0008934">
    <property type="term" value="F:inositol monophosphate 1-phosphatase activity"/>
    <property type="evidence" value="ECO:0007669"/>
    <property type="project" value="TreeGrafter"/>
</dbReference>
<dbReference type="Proteomes" id="UP000255036">
    <property type="component" value="Unassembled WGS sequence"/>
</dbReference>
<dbReference type="RefSeq" id="WP_115482587.1">
    <property type="nucleotide sequence ID" value="NZ_QRCT01000045.1"/>
</dbReference>
<gene>
    <name evidence="2" type="ORF">DWV06_12825</name>
</gene>
<evidence type="ECO:0000313" key="2">
    <source>
        <dbReference type="EMBL" id="RDU22825.1"/>
    </source>
</evidence>
<dbReference type="GO" id="GO:0007165">
    <property type="term" value="P:signal transduction"/>
    <property type="evidence" value="ECO:0007669"/>
    <property type="project" value="TreeGrafter"/>
</dbReference>
<dbReference type="AlphaFoldDB" id="A0A371ATC6"/>
<dbReference type="InterPro" id="IPR000760">
    <property type="entry name" value="Inositol_monophosphatase-like"/>
</dbReference>
<name>A0A371ATC6_9FIRM</name>
<organism evidence="2 3">
    <name type="scientific">Anaerosacchariphilus polymeriproducens</name>
    <dbReference type="NCBI Taxonomy" id="1812858"/>
    <lineage>
        <taxon>Bacteria</taxon>
        <taxon>Bacillati</taxon>
        <taxon>Bacillota</taxon>
        <taxon>Clostridia</taxon>
        <taxon>Lachnospirales</taxon>
        <taxon>Lachnospiraceae</taxon>
        <taxon>Anaerosacchariphilus</taxon>
    </lineage>
</organism>
<dbReference type="Gene3D" id="3.40.190.80">
    <property type="match status" value="1"/>
</dbReference>
<keyword evidence="1" id="KW-0460">Magnesium</keyword>
<evidence type="ECO:0008006" key="4">
    <source>
        <dbReference type="Google" id="ProtNLM"/>
    </source>
</evidence>
<dbReference type="SUPFAM" id="SSF56655">
    <property type="entry name" value="Carbohydrate phosphatase"/>
    <property type="match status" value="1"/>
</dbReference>
<keyword evidence="1" id="KW-0479">Metal-binding</keyword>
<dbReference type="GO" id="GO:0006020">
    <property type="term" value="P:inositol metabolic process"/>
    <property type="evidence" value="ECO:0007669"/>
    <property type="project" value="TreeGrafter"/>
</dbReference>
<feature type="binding site" evidence="1">
    <location>
        <position position="85"/>
    </location>
    <ligand>
        <name>Mg(2+)</name>
        <dbReference type="ChEBI" id="CHEBI:18420"/>
        <label>1</label>
        <note>catalytic</note>
    </ligand>
</feature>
<comment type="caution">
    <text evidence="2">The sequence shown here is derived from an EMBL/GenBank/DDBJ whole genome shotgun (WGS) entry which is preliminary data.</text>
</comment>
<accession>A0A371ATC6</accession>
<protein>
    <recommendedName>
        <fullName evidence="4">Inositol monophosphatase</fullName>
    </recommendedName>
</protein>